<keyword evidence="3" id="KW-1185">Reference proteome</keyword>
<comment type="caution">
    <text evidence="2">The sequence shown here is derived from an EMBL/GenBank/DDBJ whole genome shotgun (WGS) entry which is preliminary data.</text>
</comment>
<evidence type="ECO:0000313" key="3">
    <source>
        <dbReference type="Proteomes" id="UP001409291"/>
    </source>
</evidence>
<dbReference type="RefSeq" id="WP_132769572.1">
    <property type="nucleotide sequence ID" value="NZ_JAOQNK010000001.1"/>
</dbReference>
<evidence type="ECO:0000259" key="1">
    <source>
        <dbReference type="Pfam" id="PF02627"/>
    </source>
</evidence>
<dbReference type="InterPro" id="IPR003779">
    <property type="entry name" value="CMD-like"/>
</dbReference>
<dbReference type="PANTHER" id="PTHR34846">
    <property type="entry name" value="4-CARBOXYMUCONOLACTONE DECARBOXYLASE FAMILY PROTEIN (AFU_ORTHOLOGUE AFUA_6G11590)"/>
    <property type="match status" value="1"/>
</dbReference>
<dbReference type="PANTHER" id="PTHR34846:SF10">
    <property type="entry name" value="CYTOPLASMIC PROTEIN"/>
    <property type="match status" value="1"/>
</dbReference>
<dbReference type="Pfam" id="PF02627">
    <property type="entry name" value="CMD"/>
    <property type="match status" value="1"/>
</dbReference>
<dbReference type="EMBL" id="JBDJNQ010000002">
    <property type="protein sequence ID" value="MEN5376627.1"/>
    <property type="molecule type" value="Genomic_DNA"/>
</dbReference>
<dbReference type="InterPro" id="IPR029032">
    <property type="entry name" value="AhpD-like"/>
</dbReference>
<dbReference type="Proteomes" id="UP001409291">
    <property type="component" value="Unassembled WGS sequence"/>
</dbReference>
<accession>A0ABV0BTB3</accession>
<dbReference type="InterPro" id="IPR004675">
    <property type="entry name" value="AhpD_core"/>
</dbReference>
<organism evidence="2 3">
    <name type="scientific">Sphingobacterium kitahiroshimense</name>
    <dbReference type="NCBI Taxonomy" id="470446"/>
    <lineage>
        <taxon>Bacteria</taxon>
        <taxon>Pseudomonadati</taxon>
        <taxon>Bacteroidota</taxon>
        <taxon>Sphingobacteriia</taxon>
        <taxon>Sphingobacteriales</taxon>
        <taxon>Sphingobacteriaceae</taxon>
        <taxon>Sphingobacterium</taxon>
    </lineage>
</organism>
<dbReference type="NCBIfam" id="TIGR00778">
    <property type="entry name" value="ahpD_dom"/>
    <property type="match status" value="1"/>
</dbReference>
<feature type="domain" description="Carboxymuconolactone decarboxylase-like" evidence="1">
    <location>
        <begin position="12"/>
        <end position="86"/>
    </location>
</feature>
<evidence type="ECO:0000313" key="2">
    <source>
        <dbReference type="EMBL" id="MEN5376627.1"/>
    </source>
</evidence>
<reference evidence="2 3" key="1">
    <citation type="submission" date="2024-04" db="EMBL/GenBank/DDBJ databases">
        <title>WGS of bacteria from Torrens River.</title>
        <authorList>
            <person name="Wyrsch E.R."/>
            <person name="Drigo B."/>
        </authorList>
    </citation>
    <scope>NUCLEOTIDE SEQUENCE [LARGE SCALE GENOMIC DNA]</scope>
    <source>
        <strain evidence="2 3">TWI391</strain>
    </source>
</reference>
<gene>
    <name evidence="2" type="ORF">ABE541_05070</name>
</gene>
<dbReference type="SUPFAM" id="SSF69118">
    <property type="entry name" value="AhpD-like"/>
    <property type="match status" value="1"/>
</dbReference>
<sequence>MQNRINIGSVEPNALKAMMGLETYISQAPISKSLKELIKIRASQINGCAYCIDMHTKDALKNGETNQRIFLLSAWHETHDIFTKEEKVVLKITEEVTLIHKNGLTDETYDKALKFFSDNQIAQIIMAVVVINAWNRIAISGHLKIEEAHG</sequence>
<name>A0ABV0BTB3_9SPHI</name>
<dbReference type="Gene3D" id="1.20.1290.10">
    <property type="entry name" value="AhpD-like"/>
    <property type="match status" value="1"/>
</dbReference>
<protein>
    <submittedName>
        <fullName evidence="2">Carboxymuconolactone decarboxylase family protein</fullName>
    </submittedName>
</protein>
<proteinExistence type="predicted"/>